<reference evidence="2 3" key="1">
    <citation type="journal article" date="2019" name="Int. J. Syst. Evol. Microbiol.">
        <title>The Global Catalogue of Microorganisms (GCM) 10K type strain sequencing project: providing services to taxonomists for standard genome sequencing and annotation.</title>
        <authorList>
            <consortium name="The Broad Institute Genomics Platform"/>
            <consortium name="The Broad Institute Genome Sequencing Center for Infectious Disease"/>
            <person name="Wu L."/>
            <person name="Ma J."/>
        </authorList>
    </citation>
    <scope>NUCLEOTIDE SEQUENCE [LARGE SCALE GENOMIC DNA]</scope>
    <source>
        <strain evidence="2 3">XZYJT29</strain>
    </source>
</reference>
<dbReference type="AlphaFoldDB" id="A0ABD5XXM1"/>
<name>A0ABD5XXM1_9EURY</name>
<keyword evidence="1" id="KW-0472">Membrane</keyword>
<keyword evidence="3" id="KW-1185">Reference proteome</keyword>
<keyword evidence="1" id="KW-0812">Transmembrane</keyword>
<evidence type="ECO:0000313" key="3">
    <source>
        <dbReference type="Proteomes" id="UP001596432"/>
    </source>
</evidence>
<comment type="caution">
    <text evidence="2">The sequence shown here is derived from an EMBL/GenBank/DDBJ whole genome shotgun (WGS) entry which is preliminary data.</text>
</comment>
<keyword evidence="1" id="KW-1133">Transmembrane helix</keyword>
<evidence type="ECO:0000256" key="1">
    <source>
        <dbReference type="SAM" id="Phobius"/>
    </source>
</evidence>
<gene>
    <name evidence="2" type="ORF">ACFQMA_05955</name>
</gene>
<protein>
    <submittedName>
        <fullName evidence="2">Uncharacterized protein</fullName>
    </submittedName>
</protein>
<accession>A0ABD5XXM1</accession>
<evidence type="ECO:0000313" key="2">
    <source>
        <dbReference type="EMBL" id="MFC7139381.1"/>
    </source>
</evidence>
<dbReference type="GeneID" id="78819636"/>
<feature type="transmembrane region" description="Helical" evidence="1">
    <location>
        <begin position="67"/>
        <end position="86"/>
    </location>
</feature>
<organism evidence="2 3">
    <name type="scientific">Halosimplex aquaticum</name>
    <dbReference type="NCBI Taxonomy" id="3026162"/>
    <lineage>
        <taxon>Archaea</taxon>
        <taxon>Methanobacteriati</taxon>
        <taxon>Methanobacteriota</taxon>
        <taxon>Stenosarchaea group</taxon>
        <taxon>Halobacteria</taxon>
        <taxon>Halobacteriales</taxon>
        <taxon>Haloarculaceae</taxon>
        <taxon>Halosimplex</taxon>
    </lineage>
</organism>
<dbReference type="RefSeq" id="WP_274324972.1">
    <property type="nucleotide sequence ID" value="NZ_CP118158.1"/>
</dbReference>
<sequence>MSVADTVLRLLATVVVVALVGRACQRLLGDSDESHEELVPAWERRATTAVGVPLTLVGLSTMVEGPLAVPFDALAILLPGIVLLVYPDFSPSAV</sequence>
<proteinExistence type="predicted"/>
<dbReference type="EMBL" id="JBHTAS010000001">
    <property type="protein sequence ID" value="MFC7139381.1"/>
    <property type="molecule type" value="Genomic_DNA"/>
</dbReference>
<dbReference type="Proteomes" id="UP001596432">
    <property type="component" value="Unassembled WGS sequence"/>
</dbReference>